<dbReference type="EMBL" id="LGSR01000006">
    <property type="protein sequence ID" value="KOS22369.1"/>
    <property type="molecule type" value="Genomic_DNA"/>
</dbReference>
<dbReference type="Proteomes" id="UP000053831">
    <property type="component" value="Unassembled WGS sequence"/>
</dbReference>
<dbReference type="GO" id="GO:0016279">
    <property type="term" value="F:protein-lysine N-methyltransferase activity"/>
    <property type="evidence" value="ECO:0007669"/>
    <property type="project" value="UniProtKB-ARBA"/>
</dbReference>
<dbReference type="Gene3D" id="3.90.1410.10">
    <property type="entry name" value="set domain protein methyltransferase, domain 1"/>
    <property type="match status" value="1"/>
</dbReference>
<evidence type="ECO:0000313" key="3">
    <source>
        <dbReference type="Proteomes" id="UP000053831"/>
    </source>
</evidence>
<dbReference type="AlphaFoldDB" id="A0A0M9VWS4"/>
<evidence type="ECO:0000313" key="2">
    <source>
        <dbReference type="EMBL" id="KOS22369.1"/>
    </source>
</evidence>
<feature type="domain" description="SET" evidence="1">
    <location>
        <begin position="74"/>
        <end position="174"/>
    </location>
</feature>
<comment type="caution">
    <text evidence="2">The sequence shown here is derived from an EMBL/GenBank/DDBJ whole genome shotgun (WGS) entry which is preliminary data.</text>
</comment>
<evidence type="ECO:0000259" key="1">
    <source>
        <dbReference type="PROSITE" id="PS50280"/>
    </source>
</evidence>
<gene>
    <name evidence="2" type="ORF">ESCO_001627</name>
</gene>
<reference evidence="2 3" key="1">
    <citation type="submission" date="2015-07" db="EMBL/GenBank/DDBJ databases">
        <title>The genome of the fungus Escovopsis weberi, a specialized disease agent of ant agriculture.</title>
        <authorList>
            <person name="de Man T.J."/>
            <person name="Stajich J.E."/>
            <person name="Kubicek C.P."/>
            <person name="Chenthamara K."/>
            <person name="Atanasova L."/>
            <person name="Druzhinina I.S."/>
            <person name="Birnbaum S."/>
            <person name="Barribeau S.M."/>
            <person name="Teiling C."/>
            <person name="Suen G."/>
            <person name="Currie C."/>
            <person name="Gerardo N.M."/>
        </authorList>
    </citation>
    <scope>NUCLEOTIDE SEQUENCE [LARGE SCALE GENOMIC DNA]</scope>
</reference>
<name>A0A0M9VWS4_ESCWE</name>
<protein>
    <submittedName>
        <fullName evidence="2">Ribosomal N-lysine methyltransferase set11</fullName>
    </submittedName>
</protein>
<proteinExistence type="predicted"/>
<dbReference type="InterPro" id="IPR050600">
    <property type="entry name" value="SETD3_SETD6_MTase"/>
</dbReference>
<dbReference type="InterPro" id="IPR001214">
    <property type="entry name" value="SET_dom"/>
</dbReference>
<accession>A0A0M9VWS4</accession>
<organism evidence="2 3">
    <name type="scientific">Escovopsis weberi</name>
    <dbReference type="NCBI Taxonomy" id="150374"/>
    <lineage>
        <taxon>Eukaryota</taxon>
        <taxon>Fungi</taxon>
        <taxon>Dikarya</taxon>
        <taxon>Ascomycota</taxon>
        <taxon>Pezizomycotina</taxon>
        <taxon>Sordariomycetes</taxon>
        <taxon>Hypocreomycetidae</taxon>
        <taxon>Hypocreales</taxon>
        <taxon>Hypocreaceae</taxon>
        <taxon>Escovopsis</taxon>
    </lineage>
</organism>
<dbReference type="GO" id="GO:0032259">
    <property type="term" value="P:methylation"/>
    <property type="evidence" value="ECO:0007669"/>
    <property type="project" value="UniProtKB-KW"/>
</dbReference>
<sequence>MLRTVANTPKDVVSALPGASTHGILAASLCLDTSEDLKTWARLFPSRADVRAVMPICWPEAYQALLPAGARDILKAQKARFAKDWALFAPRFPSVSSDEYLYLWLLVNTRTFYYKNAAGAGGKSDENMALQPIADLFNHLPGDHCEAAFVPGEGFRFTANRAYAAGEELYVCYGAHGNDTLLVEYGFSLPGELNAWDEIALFDFLAPLFSAKQRILLKEAGFWGRYALDRNSACYRTQTALRLLCIRPDAWLDVVAGDRDEDMDREVVDARWRTELRKIRAEVKAMSIHVDTSRFATFSDKDVVGATAMRLLSQRWAQILELIDLELERLENPDDDDS</sequence>
<dbReference type="PANTHER" id="PTHR13271:SF137">
    <property type="entry name" value="SET DOMAIN-CONTAINING PROTEIN"/>
    <property type="match status" value="1"/>
</dbReference>
<dbReference type="Pfam" id="PF00856">
    <property type="entry name" value="SET"/>
    <property type="match status" value="1"/>
</dbReference>
<keyword evidence="2" id="KW-0489">Methyltransferase</keyword>
<dbReference type="PROSITE" id="PS50280">
    <property type="entry name" value="SET"/>
    <property type="match status" value="1"/>
</dbReference>
<dbReference type="PANTHER" id="PTHR13271">
    <property type="entry name" value="UNCHARACTERIZED PUTATIVE METHYLTRANSFERASE"/>
    <property type="match status" value="1"/>
</dbReference>
<keyword evidence="3" id="KW-1185">Reference proteome</keyword>
<dbReference type="InterPro" id="IPR046341">
    <property type="entry name" value="SET_dom_sf"/>
</dbReference>
<dbReference type="STRING" id="150374.A0A0M9VWS4"/>
<dbReference type="SUPFAM" id="SSF82199">
    <property type="entry name" value="SET domain"/>
    <property type="match status" value="1"/>
</dbReference>
<keyword evidence="2" id="KW-0808">Transferase</keyword>
<dbReference type="OrthoDB" id="441812at2759"/>